<feature type="compositionally biased region" description="Low complexity" evidence="2">
    <location>
        <begin position="124"/>
        <end position="136"/>
    </location>
</feature>
<dbReference type="GO" id="GO:0017128">
    <property type="term" value="F:phospholipid scramblase activity"/>
    <property type="evidence" value="ECO:0007669"/>
    <property type="project" value="InterPro"/>
</dbReference>
<keyword evidence="4" id="KW-1185">Reference proteome</keyword>
<accession>A0AAW1QXT0</accession>
<dbReference type="SUPFAM" id="SSF54518">
    <property type="entry name" value="Tubby C-terminal domain-like"/>
    <property type="match status" value="1"/>
</dbReference>
<dbReference type="InterPro" id="IPR025659">
    <property type="entry name" value="Tubby-like_C"/>
</dbReference>
<feature type="compositionally biased region" description="Polar residues" evidence="2">
    <location>
        <begin position="93"/>
        <end position="105"/>
    </location>
</feature>
<dbReference type="Proteomes" id="UP001438707">
    <property type="component" value="Unassembled WGS sequence"/>
</dbReference>
<protein>
    <recommendedName>
        <fullName evidence="5">Phospholipid scramblase</fullName>
    </recommendedName>
</protein>
<dbReference type="EMBL" id="JALJOS010000021">
    <property type="protein sequence ID" value="KAK9826339.1"/>
    <property type="molecule type" value="Genomic_DNA"/>
</dbReference>
<comment type="caution">
    <text evidence="3">The sequence shown here is derived from an EMBL/GenBank/DDBJ whole genome shotgun (WGS) entry which is preliminary data.</text>
</comment>
<gene>
    <name evidence="3" type="ORF">WJX74_010281</name>
</gene>
<comment type="similarity">
    <text evidence="1">Belongs to the phospholipid scramblase family.</text>
</comment>
<evidence type="ECO:0000313" key="4">
    <source>
        <dbReference type="Proteomes" id="UP001438707"/>
    </source>
</evidence>
<evidence type="ECO:0000313" key="3">
    <source>
        <dbReference type="EMBL" id="KAK9826339.1"/>
    </source>
</evidence>
<dbReference type="PANTHER" id="PTHR23248">
    <property type="entry name" value="PHOSPHOLIPID SCRAMBLASE-RELATED"/>
    <property type="match status" value="1"/>
</dbReference>
<feature type="region of interest" description="Disordered" evidence="2">
    <location>
        <begin position="446"/>
        <end position="539"/>
    </location>
</feature>
<name>A0AAW1QXT0_9CHLO</name>
<evidence type="ECO:0000256" key="2">
    <source>
        <dbReference type="SAM" id="MobiDB-lite"/>
    </source>
</evidence>
<sequence length="539" mass="57560">MRHLQALFRCSRVTTGFASSLLKDPAAIVALSQPLSLSTLLEQLNQTAFVHAQTQAFLLPKPQLLPRPTAWHSSTGLPSVAVVAQSLAAPVQARTQGATNPQCLSSRGYAKKRRPGPASRPLPQQQQEQQQQQQQQGSPLQSSDDEVQFTEANATQTSEPGTAVQAAETTASHNDIVRVVGHPALIISRAIEWGTVIFGFEQANRYEVRDQDGNIVALLAEDLGGFGKSVGRQLLRTRRPFTATVFSPDGTQIIFRVRRPFYLINSHMNIEDGAGNVIGEVHQRWHLWQRNYAIYIDRKQFAAINGNFLAWEFTLTDERGGVLALIDRNFQGFGKELFTDAGKYVVHFGNKPQEAAEQVANTVEAAHPDRPRPQITPLARMRTDVAVIPTQTGNQLAVVRSLSLSERMIALAAAISIDYNYFSQHSHGSGWFPMFMPLPIPPYPAGGGGDGDVAGGTGAEGGEGEAPAGDAGAAGDAGGEGLERDLGSDPYGGQSGLPDNDLGGDDWGGADPGEGIGDGGGEEGGSGFGDLLGDFFGSN</sequence>
<feature type="region of interest" description="Disordered" evidence="2">
    <location>
        <begin position="92"/>
        <end position="146"/>
    </location>
</feature>
<dbReference type="GO" id="GO:0005886">
    <property type="term" value="C:plasma membrane"/>
    <property type="evidence" value="ECO:0007669"/>
    <property type="project" value="TreeGrafter"/>
</dbReference>
<evidence type="ECO:0008006" key="5">
    <source>
        <dbReference type="Google" id="ProtNLM"/>
    </source>
</evidence>
<organism evidence="3 4">
    <name type="scientific">Apatococcus lobatus</name>
    <dbReference type="NCBI Taxonomy" id="904363"/>
    <lineage>
        <taxon>Eukaryota</taxon>
        <taxon>Viridiplantae</taxon>
        <taxon>Chlorophyta</taxon>
        <taxon>core chlorophytes</taxon>
        <taxon>Trebouxiophyceae</taxon>
        <taxon>Chlorellales</taxon>
        <taxon>Chlorellaceae</taxon>
        <taxon>Apatococcus</taxon>
    </lineage>
</organism>
<dbReference type="AlphaFoldDB" id="A0AAW1QXT0"/>
<dbReference type="PANTHER" id="PTHR23248:SF9">
    <property type="entry name" value="PHOSPHOLIPID SCRAMBLASE"/>
    <property type="match status" value="1"/>
</dbReference>
<dbReference type="Pfam" id="PF03803">
    <property type="entry name" value="Scramblase"/>
    <property type="match status" value="1"/>
</dbReference>
<feature type="compositionally biased region" description="Gly residues" evidence="2">
    <location>
        <begin position="446"/>
        <end position="461"/>
    </location>
</feature>
<evidence type="ECO:0000256" key="1">
    <source>
        <dbReference type="ARBA" id="ARBA00005350"/>
    </source>
</evidence>
<dbReference type="InterPro" id="IPR005552">
    <property type="entry name" value="Scramblase"/>
</dbReference>
<feature type="compositionally biased region" description="Low complexity" evidence="2">
    <location>
        <begin position="465"/>
        <end position="474"/>
    </location>
</feature>
<feature type="compositionally biased region" description="Gly residues" evidence="2">
    <location>
        <begin position="505"/>
        <end position="530"/>
    </location>
</feature>
<reference evidence="3 4" key="1">
    <citation type="journal article" date="2024" name="Nat. Commun.">
        <title>Phylogenomics reveals the evolutionary origins of lichenization in chlorophyte algae.</title>
        <authorList>
            <person name="Puginier C."/>
            <person name="Libourel C."/>
            <person name="Otte J."/>
            <person name="Skaloud P."/>
            <person name="Haon M."/>
            <person name="Grisel S."/>
            <person name="Petersen M."/>
            <person name="Berrin J.G."/>
            <person name="Delaux P.M."/>
            <person name="Dal Grande F."/>
            <person name="Keller J."/>
        </authorList>
    </citation>
    <scope>NUCLEOTIDE SEQUENCE [LARGE SCALE GENOMIC DNA]</scope>
    <source>
        <strain evidence="3 4">SAG 2145</strain>
    </source>
</reference>
<proteinExistence type="inferred from homology"/>